<dbReference type="GeneID" id="113212058"/>
<dbReference type="Pfam" id="PF02597">
    <property type="entry name" value="ThiS"/>
    <property type="match status" value="1"/>
</dbReference>
<proteinExistence type="predicted"/>
<dbReference type="UniPathway" id="UPA00344"/>
<dbReference type="SUPFAM" id="SSF54285">
    <property type="entry name" value="MoaD/ThiS"/>
    <property type="match status" value="1"/>
</dbReference>
<protein>
    <submittedName>
        <fullName evidence="3">Uncharacterized protein LOC113212058</fullName>
    </submittedName>
</protein>
<dbReference type="GO" id="GO:0006777">
    <property type="term" value="P:Mo-molybdopterin cofactor biosynthetic process"/>
    <property type="evidence" value="ECO:0007669"/>
    <property type="project" value="InterPro"/>
</dbReference>
<organism evidence="2 3">
    <name type="scientific">Frankliniella occidentalis</name>
    <name type="common">Western flower thrips</name>
    <name type="synonym">Euthrips occidentalis</name>
    <dbReference type="NCBI Taxonomy" id="133901"/>
    <lineage>
        <taxon>Eukaryota</taxon>
        <taxon>Metazoa</taxon>
        <taxon>Ecdysozoa</taxon>
        <taxon>Arthropoda</taxon>
        <taxon>Hexapoda</taxon>
        <taxon>Insecta</taxon>
        <taxon>Pterygota</taxon>
        <taxon>Neoptera</taxon>
        <taxon>Paraneoptera</taxon>
        <taxon>Thysanoptera</taxon>
        <taxon>Terebrantia</taxon>
        <taxon>Thripoidea</taxon>
        <taxon>Thripidae</taxon>
        <taxon>Frankliniella</taxon>
    </lineage>
</organism>
<dbReference type="Gene3D" id="3.10.20.30">
    <property type="match status" value="1"/>
</dbReference>
<reference evidence="3" key="1">
    <citation type="submission" date="2025-08" db="UniProtKB">
        <authorList>
            <consortium name="RefSeq"/>
        </authorList>
    </citation>
    <scope>IDENTIFICATION</scope>
    <source>
        <tissue evidence="3">Whole organism</tissue>
    </source>
</reference>
<keyword evidence="1" id="KW-0547">Nucleotide-binding</keyword>
<dbReference type="GO" id="GO:1990133">
    <property type="term" value="C:molybdopterin adenylyltransferase complex"/>
    <property type="evidence" value="ECO:0007669"/>
    <property type="project" value="TreeGrafter"/>
</dbReference>
<accession>A0A6J1SYT7</accession>
<dbReference type="AlphaFoldDB" id="A0A6J1SYT7"/>
<evidence type="ECO:0000313" key="2">
    <source>
        <dbReference type="Proteomes" id="UP000504606"/>
    </source>
</evidence>
<dbReference type="GO" id="GO:0000166">
    <property type="term" value="F:nucleotide binding"/>
    <property type="evidence" value="ECO:0007669"/>
    <property type="project" value="UniProtKB-KW"/>
</dbReference>
<evidence type="ECO:0000256" key="1">
    <source>
        <dbReference type="ARBA" id="ARBA00022741"/>
    </source>
</evidence>
<dbReference type="RefSeq" id="XP_026286414.1">
    <property type="nucleotide sequence ID" value="XM_026430629.2"/>
</dbReference>
<dbReference type="KEGG" id="foc:113212058"/>
<dbReference type="Proteomes" id="UP000504606">
    <property type="component" value="Unplaced"/>
</dbReference>
<dbReference type="InterPro" id="IPR016155">
    <property type="entry name" value="Mopterin_synth/thiamin_S_b"/>
</dbReference>
<sequence length="111" mass="11804">MAPQQQQEVEVVVQQQQQQQQGERGAAAVSLRVLLFAGARELAGTAEGVLTGVPARTDVDHLLRRVTEAFSLGAMSGAFILALNHDYVMPGDQVRVRDGDELAVIPPLSGG</sequence>
<dbReference type="CTD" id="8674021"/>
<gene>
    <name evidence="3" type="primary">LOC113212058</name>
</gene>
<dbReference type="OrthoDB" id="5531344at2759"/>
<dbReference type="InterPro" id="IPR003749">
    <property type="entry name" value="ThiS/MoaD-like"/>
</dbReference>
<name>A0A6J1SYT7_FRAOC</name>
<dbReference type="CDD" id="cd00754">
    <property type="entry name" value="Ubl_MoaD"/>
    <property type="match status" value="1"/>
</dbReference>
<dbReference type="PANTHER" id="PTHR33359">
    <property type="entry name" value="MOLYBDOPTERIN SYNTHASE SULFUR CARRIER SUBUNIT"/>
    <property type="match status" value="1"/>
</dbReference>
<dbReference type="InterPro" id="IPR012675">
    <property type="entry name" value="Beta-grasp_dom_sf"/>
</dbReference>
<evidence type="ECO:0000313" key="3">
    <source>
        <dbReference type="RefSeq" id="XP_026286414.1"/>
    </source>
</evidence>
<keyword evidence="2" id="KW-1185">Reference proteome</keyword>
<dbReference type="PANTHER" id="PTHR33359:SF1">
    <property type="entry name" value="MOLYBDOPTERIN SYNTHASE SULFUR CARRIER SUBUNIT"/>
    <property type="match status" value="1"/>
</dbReference>
<dbReference type="InterPro" id="IPR044672">
    <property type="entry name" value="MOCS2A"/>
</dbReference>